<dbReference type="PROSITE" id="PS00086">
    <property type="entry name" value="CYTOCHROME_P450"/>
    <property type="match status" value="1"/>
</dbReference>
<dbReference type="GO" id="GO:0020037">
    <property type="term" value="F:heme binding"/>
    <property type="evidence" value="ECO:0007669"/>
    <property type="project" value="InterPro"/>
</dbReference>
<organism evidence="9 10">
    <name type="scientific">Paramecium sonneborni</name>
    <dbReference type="NCBI Taxonomy" id="65129"/>
    <lineage>
        <taxon>Eukaryota</taxon>
        <taxon>Sar</taxon>
        <taxon>Alveolata</taxon>
        <taxon>Ciliophora</taxon>
        <taxon>Intramacronucleata</taxon>
        <taxon>Oligohymenophorea</taxon>
        <taxon>Peniculida</taxon>
        <taxon>Parameciidae</taxon>
        <taxon>Paramecium</taxon>
    </lineage>
</organism>
<dbReference type="Pfam" id="PF00067">
    <property type="entry name" value="p450"/>
    <property type="match status" value="1"/>
</dbReference>
<evidence type="ECO:0000256" key="3">
    <source>
        <dbReference type="ARBA" id="ARBA00022723"/>
    </source>
</evidence>
<dbReference type="GO" id="GO:0004497">
    <property type="term" value="F:monooxygenase activity"/>
    <property type="evidence" value="ECO:0007669"/>
    <property type="project" value="UniProtKB-KW"/>
</dbReference>
<dbReference type="InterPro" id="IPR001128">
    <property type="entry name" value="Cyt_P450"/>
</dbReference>
<dbReference type="InterPro" id="IPR050196">
    <property type="entry name" value="Cytochrome_P450_Monoox"/>
</dbReference>
<evidence type="ECO:0000313" key="9">
    <source>
        <dbReference type="EMBL" id="CAD8075856.1"/>
    </source>
</evidence>
<keyword evidence="10" id="KW-1185">Reference proteome</keyword>
<keyword evidence="3 7" id="KW-0479">Metal-binding</keyword>
<keyword evidence="2 7" id="KW-0349">Heme</keyword>
<evidence type="ECO:0000256" key="6">
    <source>
        <dbReference type="ARBA" id="ARBA00023033"/>
    </source>
</evidence>
<reference evidence="9" key="1">
    <citation type="submission" date="2021-01" db="EMBL/GenBank/DDBJ databases">
        <authorList>
            <consortium name="Genoscope - CEA"/>
            <person name="William W."/>
        </authorList>
    </citation>
    <scope>NUCLEOTIDE SEQUENCE</scope>
</reference>
<keyword evidence="8" id="KW-0812">Transmembrane</keyword>
<dbReference type="GO" id="GO:0016705">
    <property type="term" value="F:oxidoreductase activity, acting on paired donors, with incorporation or reduction of molecular oxygen"/>
    <property type="evidence" value="ECO:0007669"/>
    <property type="project" value="InterPro"/>
</dbReference>
<evidence type="ECO:0000256" key="4">
    <source>
        <dbReference type="ARBA" id="ARBA00023002"/>
    </source>
</evidence>
<evidence type="ECO:0000256" key="2">
    <source>
        <dbReference type="ARBA" id="ARBA00022617"/>
    </source>
</evidence>
<protein>
    <recommendedName>
        <fullName evidence="11">Cytochrome P450</fullName>
    </recommendedName>
</protein>
<feature type="transmembrane region" description="Helical" evidence="8">
    <location>
        <begin position="6"/>
        <end position="26"/>
    </location>
</feature>
<evidence type="ECO:0000256" key="8">
    <source>
        <dbReference type="SAM" id="Phobius"/>
    </source>
</evidence>
<name>A0A8S1MGQ6_9CILI</name>
<keyword evidence="5 7" id="KW-0408">Iron</keyword>
<dbReference type="EMBL" id="CAJJDN010000034">
    <property type="protein sequence ID" value="CAD8075856.1"/>
    <property type="molecule type" value="Genomic_DNA"/>
</dbReference>
<gene>
    <name evidence="9" type="ORF">PSON_ATCC_30995.1.T0340054</name>
</gene>
<dbReference type="PANTHER" id="PTHR24291:SF50">
    <property type="entry name" value="BIFUNCTIONAL ALBAFLAVENONE MONOOXYGENASE_TERPENE SYNTHASE"/>
    <property type="match status" value="1"/>
</dbReference>
<evidence type="ECO:0000256" key="5">
    <source>
        <dbReference type="ARBA" id="ARBA00023004"/>
    </source>
</evidence>
<proteinExistence type="inferred from homology"/>
<comment type="similarity">
    <text evidence="1 7">Belongs to the cytochrome P450 family.</text>
</comment>
<keyword evidence="8" id="KW-0472">Membrane</keyword>
<keyword evidence="4 7" id="KW-0560">Oxidoreductase</keyword>
<dbReference type="AlphaFoldDB" id="A0A8S1MGQ6"/>
<dbReference type="GO" id="GO:0005506">
    <property type="term" value="F:iron ion binding"/>
    <property type="evidence" value="ECO:0007669"/>
    <property type="project" value="InterPro"/>
</dbReference>
<comment type="caution">
    <text evidence="9">The sequence shown here is derived from an EMBL/GenBank/DDBJ whole genome shotgun (WGS) entry which is preliminary data.</text>
</comment>
<evidence type="ECO:0000256" key="7">
    <source>
        <dbReference type="RuleBase" id="RU000461"/>
    </source>
</evidence>
<evidence type="ECO:0000256" key="1">
    <source>
        <dbReference type="ARBA" id="ARBA00010617"/>
    </source>
</evidence>
<sequence length="497" mass="57957">MLLYIIIGLFILLIYFACLKTFIKLIKLKLTLGNKAIIKFYPLTGDFAQIPQSNQLYGDGLKHFQKRVFDKPNVKFVLSNLMHEPLIEIYDPEYYKEVFINHQLYQRADVLYHEKLTSRGILYSEGQKHKQQRSILGVHFTYDKLKERIPIVNQVVLQKIKNQDITQLHQFLIDLNTEIVMKSFFGEKALEFKLNGQSVPAEILGLDDEMGELNLFNPYVVLKRLIFGRKGDQIFPSKSQKHLNQRVDKVIDFITSLINEKISNKNNKGNDFLDIYVDAYLNQNKQDSKIEILEICSMFISMFAAGSGTSVDFLKMILYFLGQEQEAQKEIRDQILQVLNGQTEVLDIHLQKLTILTAFIQEMFRFKAPFFAPFIRKAKQTHYIKDLKIEKGTNVLILFAAPGWSNKHYDNPNQFDYKRWLNPNPIKEDNGFVYIPFSAGGRNCIGQHMAQLNIKIILSHILMNYKITLDPNQQIRFPISFKIDIEPISIIQFERIK</sequence>
<keyword evidence="6 7" id="KW-0503">Monooxygenase</keyword>
<dbReference type="Proteomes" id="UP000692954">
    <property type="component" value="Unassembled WGS sequence"/>
</dbReference>
<evidence type="ECO:0008006" key="11">
    <source>
        <dbReference type="Google" id="ProtNLM"/>
    </source>
</evidence>
<dbReference type="FunFam" id="1.10.630.10:FF:000091">
    <property type="entry name" value="Uncharacterized protein"/>
    <property type="match status" value="1"/>
</dbReference>
<keyword evidence="8" id="KW-1133">Transmembrane helix</keyword>
<dbReference type="OrthoDB" id="414857at2759"/>
<evidence type="ECO:0000313" key="10">
    <source>
        <dbReference type="Proteomes" id="UP000692954"/>
    </source>
</evidence>
<dbReference type="InterPro" id="IPR017972">
    <property type="entry name" value="Cyt_P450_CS"/>
</dbReference>
<dbReference type="CDD" id="cd20621">
    <property type="entry name" value="CYP5011A1-like"/>
    <property type="match status" value="1"/>
</dbReference>
<accession>A0A8S1MGQ6</accession>
<dbReference type="PANTHER" id="PTHR24291">
    <property type="entry name" value="CYTOCHROME P450 FAMILY 4"/>
    <property type="match status" value="1"/>
</dbReference>